<comment type="caution">
    <text evidence="2">The sequence shown here is derived from an EMBL/GenBank/DDBJ whole genome shotgun (WGS) entry which is preliminary data.</text>
</comment>
<name>A0AAD5VI71_9AGAR</name>
<evidence type="ECO:0000313" key="2">
    <source>
        <dbReference type="EMBL" id="KAJ3560618.1"/>
    </source>
</evidence>
<gene>
    <name evidence="2" type="ORF">NP233_g10716</name>
</gene>
<sequence length="177" mass="19385">MAQLMWMGEYSGLLIDPTNDQDSDTESISSAWYWIQRGPNLVPSAANSIYNDSSSERSQSSSFGDYDNDPPPPYTVEDPREGPENFEPPTDPYSSQPCLCTIEEEPEDETISQLLAFLEDSSSDCGSTQASRSSIGAKENHGVLGHDASGSTLASLFSGPRRAFLRAMQKLRRVFCG</sequence>
<reference evidence="2" key="1">
    <citation type="submission" date="2022-07" db="EMBL/GenBank/DDBJ databases">
        <title>Genome Sequence of Leucocoprinus birnbaumii.</title>
        <authorList>
            <person name="Buettner E."/>
        </authorList>
    </citation>
    <scope>NUCLEOTIDE SEQUENCE</scope>
    <source>
        <strain evidence="2">VT141</strain>
    </source>
</reference>
<proteinExistence type="predicted"/>
<accession>A0AAD5VI71</accession>
<organism evidence="2 3">
    <name type="scientific">Leucocoprinus birnbaumii</name>
    <dbReference type="NCBI Taxonomy" id="56174"/>
    <lineage>
        <taxon>Eukaryota</taxon>
        <taxon>Fungi</taxon>
        <taxon>Dikarya</taxon>
        <taxon>Basidiomycota</taxon>
        <taxon>Agaricomycotina</taxon>
        <taxon>Agaricomycetes</taxon>
        <taxon>Agaricomycetidae</taxon>
        <taxon>Agaricales</taxon>
        <taxon>Agaricineae</taxon>
        <taxon>Agaricaceae</taxon>
        <taxon>Leucocoprinus</taxon>
    </lineage>
</organism>
<evidence type="ECO:0000256" key="1">
    <source>
        <dbReference type="SAM" id="MobiDB-lite"/>
    </source>
</evidence>
<evidence type="ECO:0000313" key="3">
    <source>
        <dbReference type="Proteomes" id="UP001213000"/>
    </source>
</evidence>
<feature type="region of interest" description="Disordered" evidence="1">
    <location>
        <begin position="44"/>
        <end position="98"/>
    </location>
</feature>
<keyword evidence="3" id="KW-1185">Reference proteome</keyword>
<dbReference type="Proteomes" id="UP001213000">
    <property type="component" value="Unassembled WGS sequence"/>
</dbReference>
<dbReference type="EMBL" id="JANIEX010001139">
    <property type="protein sequence ID" value="KAJ3560618.1"/>
    <property type="molecule type" value="Genomic_DNA"/>
</dbReference>
<protein>
    <submittedName>
        <fullName evidence="2">Uncharacterized protein</fullName>
    </submittedName>
</protein>
<dbReference type="AlphaFoldDB" id="A0AAD5VI71"/>